<protein>
    <submittedName>
        <fullName evidence="1">Uncharacterized protein</fullName>
    </submittedName>
</protein>
<name>A0A8T1VED7_9STRA</name>
<evidence type="ECO:0000313" key="2">
    <source>
        <dbReference type="Proteomes" id="UP000694044"/>
    </source>
</evidence>
<sequence length="252" mass="27639">MSRFKHLDIKALPFKTPIGLMTAEGKLLGSIPGMPMFVEFHLTEGGTFVIRSSKEVDKYVNVRANKYCVIGKRETAMRFEAKMGLTDGAIIFEYFRQRLALTEEGFITYPGNGPAYEWCILTPFQVNTSLLSPASDLQHLAAVGDTDALARRQLIMHFIDGGNSSTYVAEILDMLYGSMTPLQPLAKTDAIKVERRQQVLEMVKSGRTTKEIGDNLVLLYGVTTPLGKTSVGVKSVESGAASAMEEGFEVVG</sequence>
<comment type="caution">
    <text evidence="1">The sequence shown here is derived from an EMBL/GenBank/DDBJ whole genome shotgun (WGS) entry which is preliminary data.</text>
</comment>
<keyword evidence="2" id="KW-1185">Reference proteome</keyword>
<gene>
    <name evidence="1" type="ORF">PHYPSEUDO_008585</name>
</gene>
<dbReference type="Proteomes" id="UP000694044">
    <property type="component" value="Unassembled WGS sequence"/>
</dbReference>
<accession>A0A8T1VED7</accession>
<dbReference type="EMBL" id="JAGDFM010000349">
    <property type="protein sequence ID" value="KAG7379441.1"/>
    <property type="molecule type" value="Genomic_DNA"/>
</dbReference>
<evidence type="ECO:0000313" key="1">
    <source>
        <dbReference type="EMBL" id="KAG7379441.1"/>
    </source>
</evidence>
<organism evidence="1 2">
    <name type="scientific">Phytophthora pseudosyringae</name>
    <dbReference type="NCBI Taxonomy" id="221518"/>
    <lineage>
        <taxon>Eukaryota</taxon>
        <taxon>Sar</taxon>
        <taxon>Stramenopiles</taxon>
        <taxon>Oomycota</taxon>
        <taxon>Peronosporomycetes</taxon>
        <taxon>Peronosporales</taxon>
        <taxon>Peronosporaceae</taxon>
        <taxon>Phytophthora</taxon>
    </lineage>
</organism>
<dbReference type="AlphaFoldDB" id="A0A8T1VED7"/>
<reference evidence="1" key="1">
    <citation type="submission" date="2021-02" db="EMBL/GenBank/DDBJ databases">
        <authorList>
            <person name="Palmer J.M."/>
        </authorList>
    </citation>
    <scope>NUCLEOTIDE SEQUENCE</scope>
    <source>
        <strain evidence="1">SCRP734</strain>
    </source>
</reference>
<proteinExistence type="predicted"/>